<feature type="domain" description="Thioredoxin" evidence="2">
    <location>
        <begin position="25"/>
        <end position="177"/>
    </location>
</feature>
<feature type="signal peptide" evidence="1">
    <location>
        <begin position="1"/>
        <end position="23"/>
    </location>
</feature>
<dbReference type="InterPro" id="IPR036249">
    <property type="entry name" value="Thioredoxin-like_sf"/>
</dbReference>
<dbReference type="GO" id="GO:0016491">
    <property type="term" value="F:oxidoreductase activity"/>
    <property type="evidence" value="ECO:0007669"/>
    <property type="project" value="InterPro"/>
</dbReference>
<dbReference type="InterPro" id="IPR047262">
    <property type="entry name" value="PRX-like1"/>
</dbReference>
<sequence>MKTVRLPLFALCASLMLPAPAFSAATVGQPAPDFTASGTDGKRHSLADYRGKYVVMEWVNPGCPFVRKHYSSGNMQTTQQEATRAGAVWLTINSTAKSSGDYLSAADMGQWMSEQKAAATATLLDTDGKVGMAYGAKTTPHMYIIDPQGKLIYAGAIDSKPSAKVEDIATATNYVRTSLQEALAGKPVSQANTKAYGCSVKYEG</sequence>
<keyword evidence="4" id="KW-1185">Reference proteome</keyword>
<dbReference type="Gene3D" id="3.40.30.10">
    <property type="entry name" value="Glutaredoxin"/>
    <property type="match status" value="1"/>
</dbReference>
<evidence type="ECO:0000313" key="4">
    <source>
        <dbReference type="Proteomes" id="UP000295129"/>
    </source>
</evidence>
<dbReference type="InterPro" id="IPR000866">
    <property type="entry name" value="AhpC/TSA"/>
</dbReference>
<gene>
    <name evidence="3" type="ORF">C7389_12534</name>
</gene>
<dbReference type="PANTHER" id="PTHR43640:SF1">
    <property type="entry name" value="THIOREDOXIN-DEPENDENT PEROXIREDOXIN"/>
    <property type="match status" value="1"/>
</dbReference>
<dbReference type="AlphaFoldDB" id="A0A4V3BLH2"/>
<comment type="caution">
    <text evidence="3">The sequence shown here is derived from an EMBL/GenBank/DDBJ whole genome shotgun (WGS) entry which is preliminary data.</text>
</comment>
<dbReference type="RefSeq" id="WP_133594630.1">
    <property type="nucleotide sequence ID" value="NZ_SNVV01000025.1"/>
</dbReference>
<evidence type="ECO:0000256" key="1">
    <source>
        <dbReference type="SAM" id="SignalP"/>
    </source>
</evidence>
<feature type="chain" id="PRO_5020495202" evidence="1">
    <location>
        <begin position="24"/>
        <end position="204"/>
    </location>
</feature>
<dbReference type="GO" id="GO:0016209">
    <property type="term" value="F:antioxidant activity"/>
    <property type="evidence" value="ECO:0007669"/>
    <property type="project" value="InterPro"/>
</dbReference>
<accession>A0A4V3BLH2</accession>
<evidence type="ECO:0000313" key="3">
    <source>
        <dbReference type="EMBL" id="TDN46792.1"/>
    </source>
</evidence>
<protein>
    <submittedName>
        <fullName evidence="3">Peroxiredoxin</fullName>
    </submittedName>
</protein>
<keyword evidence="1" id="KW-0732">Signal</keyword>
<dbReference type="CDD" id="cd02969">
    <property type="entry name" value="PRX_like1"/>
    <property type="match status" value="1"/>
</dbReference>
<name>A0A4V3BLH2_9RHOO</name>
<reference evidence="3 4" key="1">
    <citation type="submission" date="2019-03" db="EMBL/GenBank/DDBJ databases">
        <title>Genomic Encyclopedia of Type Strains, Phase IV (KMG-IV): sequencing the most valuable type-strain genomes for metagenomic binning, comparative biology and taxonomic classification.</title>
        <authorList>
            <person name="Goeker M."/>
        </authorList>
    </citation>
    <scope>NUCLEOTIDE SEQUENCE [LARGE SCALE GENOMIC DNA]</scope>
    <source>
        <strain evidence="3 4">DSM 12121</strain>
    </source>
</reference>
<evidence type="ECO:0000259" key="2">
    <source>
        <dbReference type="PROSITE" id="PS51352"/>
    </source>
</evidence>
<dbReference type="PROSITE" id="PS51352">
    <property type="entry name" value="THIOREDOXIN_2"/>
    <property type="match status" value="1"/>
</dbReference>
<dbReference type="Pfam" id="PF00578">
    <property type="entry name" value="AhpC-TSA"/>
    <property type="match status" value="1"/>
</dbReference>
<dbReference type="SUPFAM" id="SSF52833">
    <property type="entry name" value="Thioredoxin-like"/>
    <property type="match status" value="1"/>
</dbReference>
<dbReference type="OrthoDB" id="9781543at2"/>
<proteinExistence type="predicted"/>
<dbReference type="InterPro" id="IPR013766">
    <property type="entry name" value="Thioredoxin_domain"/>
</dbReference>
<dbReference type="Proteomes" id="UP000295129">
    <property type="component" value="Unassembled WGS sequence"/>
</dbReference>
<organism evidence="3 4">
    <name type="scientific">Azoarcus indigens</name>
    <dbReference type="NCBI Taxonomy" id="29545"/>
    <lineage>
        <taxon>Bacteria</taxon>
        <taxon>Pseudomonadati</taxon>
        <taxon>Pseudomonadota</taxon>
        <taxon>Betaproteobacteria</taxon>
        <taxon>Rhodocyclales</taxon>
        <taxon>Zoogloeaceae</taxon>
        <taxon>Azoarcus</taxon>
    </lineage>
</organism>
<dbReference type="EMBL" id="SNVV01000025">
    <property type="protein sequence ID" value="TDN46792.1"/>
    <property type="molecule type" value="Genomic_DNA"/>
</dbReference>
<dbReference type="PANTHER" id="PTHR43640">
    <property type="entry name" value="OS07G0260300 PROTEIN"/>
    <property type="match status" value="1"/>
</dbReference>